<dbReference type="PaxDb" id="8355-A0A1L8GJH6"/>
<dbReference type="KEGG" id="xla:108713867"/>
<protein>
    <submittedName>
        <fullName evidence="3">Uncharacterized protein LOC108713867</fullName>
    </submittedName>
</protein>
<dbReference type="GeneID" id="108713867"/>
<evidence type="ECO:0000313" key="3">
    <source>
        <dbReference type="RefSeq" id="XP_018113031.1"/>
    </source>
</evidence>
<evidence type="ECO:0000313" key="2">
    <source>
        <dbReference type="Proteomes" id="UP000186698"/>
    </source>
</evidence>
<organism evidence="2 3">
    <name type="scientific">Xenopus laevis</name>
    <name type="common">African clawed frog</name>
    <dbReference type="NCBI Taxonomy" id="8355"/>
    <lineage>
        <taxon>Eukaryota</taxon>
        <taxon>Metazoa</taxon>
        <taxon>Chordata</taxon>
        <taxon>Craniata</taxon>
        <taxon>Vertebrata</taxon>
        <taxon>Euteleostomi</taxon>
        <taxon>Amphibia</taxon>
        <taxon>Batrachia</taxon>
        <taxon>Anura</taxon>
        <taxon>Pipoidea</taxon>
        <taxon>Pipidae</taxon>
        <taxon>Xenopodinae</taxon>
        <taxon>Xenopus</taxon>
        <taxon>Xenopus</taxon>
    </lineage>
</organism>
<keyword evidence="2" id="KW-1185">Reference proteome</keyword>
<name>A0A1L8GJH6_XENLA</name>
<reference evidence="3" key="1">
    <citation type="submission" date="2025-08" db="UniProtKB">
        <authorList>
            <consortium name="RefSeq"/>
        </authorList>
    </citation>
    <scope>IDENTIFICATION</scope>
    <source>
        <strain evidence="3">J_2021</strain>
        <tissue evidence="3">Erythrocytes</tissue>
    </source>
</reference>
<dbReference type="InterPro" id="IPR055355">
    <property type="entry name" value="ZP-C"/>
</dbReference>
<dbReference type="OrthoDB" id="10063988at2759"/>
<dbReference type="Gene3D" id="2.60.40.4100">
    <property type="entry name" value="Zona pellucida, ZP-C domain"/>
    <property type="match status" value="1"/>
</dbReference>
<dbReference type="Bgee" id="108713867">
    <property type="expression patterns" value="Expressed in pancreas and 4 other cell types or tissues"/>
</dbReference>
<dbReference type="CTD" id="108713867"/>
<proteinExistence type="predicted"/>
<sequence>MGSPLLPTKLLLYFAILSLAGSSSHGSDLQELYSRAANTNTTSDCNIQNQTVNPVYHYLQQPSFVWTTYKRDKQFGTFRFGIGISKNGRQVGKTVRDTMVPAVQVRGNEQVNVTVAVETNKTETSLIIISCQLVNQQSGTRTFFIHDGCLDENIAEEIRREDSEVKFGLRLYGLHLSSGTSSVLITCEVKLCQSINQSQPCPSSCPLTQLVEETIISVRETGIYHVTTKLIYAAKEFRRASTNYTAVVVGLVLGGTVLAVVVLLVRKSFSGVRHQNATVDL</sequence>
<feature type="domain" description="ZP-C" evidence="1">
    <location>
        <begin position="101"/>
        <end position="202"/>
    </location>
</feature>
<dbReference type="OMA" id="CEVKLCQ"/>
<dbReference type="InterPro" id="IPR042235">
    <property type="entry name" value="ZP-C_dom"/>
</dbReference>
<dbReference type="RefSeq" id="XP_018113031.1">
    <property type="nucleotide sequence ID" value="XM_018257542.2"/>
</dbReference>
<dbReference type="AlphaFoldDB" id="A0A1L8GJH6"/>
<accession>A0A1L8GJH6</accession>
<evidence type="ECO:0000259" key="1">
    <source>
        <dbReference type="Pfam" id="PF00100"/>
    </source>
</evidence>
<dbReference type="Pfam" id="PF00100">
    <property type="entry name" value="Zona_pellucida"/>
    <property type="match status" value="1"/>
</dbReference>
<gene>
    <name evidence="3" type="primary">LOC108713867</name>
</gene>
<dbReference type="Proteomes" id="UP000186698">
    <property type="component" value="Chromosome 4L"/>
</dbReference>